<proteinExistence type="predicted"/>
<evidence type="ECO:0000256" key="1">
    <source>
        <dbReference type="SAM" id="MobiDB-lite"/>
    </source>
</evidence>
<feature type="compositionally biased region" description="Polar residues" evidence="1">
    <location>
        <begin position="40"/>
        <end position="55"/>
    </location>
</feature>
<organism evidence="3">
    <name type="scientific">Planktothricoides sp. SpSt-374</name>
    <dbReference type="NCBI Taxonomy" id="2282167"/>
    <lineage>
        <taxon>Bacteria</taxon>
        <taxon>Bacillati</taxon>
        <taxon>Cyanobacteriota</taxon>
        <taxon>Cyanophyceae</taxon>
        <taxon>Oscillatoriophycideae</taxon>
        <taxon>Oscillatoriales</taxon>
        <taxon>Oscillatoriaceae</taxon>
        <taxon>Planktothricoides</taxon>
    </lineage>
</organism>
<feature type="compositionally biased region" description="Basic and acidic residues" evidence="1">
    <location>
        <begin position="56"/>
        <end position="68"/>
    </location>
</feature>
<evidence type="ECO:0000256" key="2">
    <source>
        <dbReference type="SAM" id="SignalP"/>
    </source>
</evidence>
<sequence length="308" mass="33368">MRQLAVAVILVVSSLFFGQGCTTLAKSDTANNRANQGEIAQSEGNHGNHQDMPSHQQDHAPADTDHNPHNSASTSFKAQLTVAQTIGINKPVTLAIDIQDAAGKPQANFETFQEKLMHLIAVSDDLEVFDHLHPEYKGNGRFEVTATFPKPGNYTMFADYKPAGNREEISVLKTSVSGPVARLASDQSAAPSKKVFGNTEVNLDLGAAPIKSGANVMLQFNLRDTATSQGVNLQPYLGELGHLVIVKASPDLTAADYIHAHAHTMGNTPAGEVHFMTHFPQPGKYKMWGQFNRDGKIITADFWVNVVE</sequence>
<reference evidence="3" key="1">
    <citation type="journal article" date="2020" name="mSystems">
        <title>Genome- and Community-Level Interaction Insights into Carbon Utilization and Element Cycling Functions of Hydrothermarchaeota in Hydrothermal Sediment.</title>
        <authorList>
            <person name="Zhou Z."/>
            <person name="Liu Y."/>
            <person name="Xu W."/>
            <person name="Pan J."/>
            <person name="Luo Z.H."/>
            <person name="Li M."/>
        </authorList>
    </citation>
    <scope>NUCLEOTIDE SEQUENCE [LARGE SCALE GENOMIC DNA]</scope>
    <source>
        <strain evidence="3">SpSt-374</strain>
    </source>
</reference>
<evidence type="ECO:0008006" key="4">
    <source>
        <dbReference type="Google" id="ProtNLM"/>
    </source>
</evidence>
<dbReference type="AlphaFoldDB" id="A0A7C3ZMY7"/>
<accession>A0A7C3ZMY7</accession>
<comment type="caution">
    <text evidence="3">The sequence shown here is derived from an EMBL/GenBank/DDBJ whole genome shotgun (WGS) entry which is preliminary data.</text>
</comment>
<feature type="region of interest" description="Disordered" evidence="1">
    <location>
        <begin position="40"/>
        <end position="74"/>
    </location>
</feature>
<gene>
    <name evidence="3" type="ORF">ENR15_22670</name>
</gene>
<dbReference type="EMBL" id="DSPX01000232">
    <property type="protein sequence ID" value="HGG03363.1"/>
    <property type="molecule type" value="Genomic_DNA"/>
</dbReference>
<dbReference type="PROSITE" id="PS51257">
    <property type="entry name" value="PROKAR_LIPOPROTEIN"/>
    <property type="match status" value="1"/>
</dbReference>
<keyword evidence="2" id="KW-0732">Signal</keyword>
<feature type="chain" id="PRO_5028099198" description="YtkA-like domain-containing protein" evidence="2">
    <location>
        <begin position="19"/>
        <end position="308"/>
    </location>
</feature>
<evidence type="ECO:0000313" key="3">
    <source>
        <dbReference type="EMBL" id="HGG03363.1"/>
    </source>
</evidence>
<protein>
    <recommendedName>
        <fullName evidence="4">YtkA-like domain-containing protein</fullName>
    </recommendedName>
</protein>
<name>A0A7C3ZMY7_9CYAN</name>
<feature type="signal peptide" evidence="2">
    <location>
        <begin position="1"/>
        <end position="18"/>
    </location>
</feature>